<keyword evidence="4" id="KW-1185">Reference proteome</keyword>
<dbReference type="Pfam" id="PF01609">
    <property type="entry name" value="DDE_Tnp_1"/>
    <property type="match status" value="1"/>
</dbReference>
<evidence type="ECO:0000259" key="1">
    <source>
        <dbReference type="Pfam" id="PF01609"/>
    </source>
</evidence>
<dbReference type="RefSeq" id="WP_129891656.1">
    <property type="nucleotide sequence ID" value="NZ_CP035758.1"/>
</dbReference>
<proteinExistence type="predicted"/>
<accession>A0A4P6K691</accession>
<organism evidence="3 4">
    <name type="scientific">Ktedonosporobacter rubrisoli</name>
    <dbReference type="NCBI Taxonomy" id="2509675"/>
    <lineage>
        <taxon>Bacteria</taxon>
        <taxon>Bacillati</taxon>
        <taxon>Chloroflexota</taxon>
        <taxon>Ktedonobacteria</taxon>
        <taxon>Ktedonobacterales</taxon>
        <taxon>Ktedonosporobacteraceae</taxon>
        <taxon>Ktedonosporobacter</taxon>
    </lineage>
</organism>
<evidence type="ECO:0000313" key="2">
    <source>
        <dbReference type="EMBL" id="QBD80592.1"/>
    </source>
</evidence>
<dbReference type="InterPro" id="IPR002559">
    <property type="entry name" value="Transposase_11"/>
</dbReference>
<dbReference type="OrthoDB" id="144217at2"/>
<dbReference type="KEGG" id="kbs:EPA93_46900"/>
<dbReference type="EMBL" id="CP035758">
    <property type="protein sequence ID" value="QBD80592.1"/>
    <property type="molecule type" value="Genomic_DNA"/>
</dbReference>
<evidence type="ECO:0000313" key="4">
    <source>
        <dbReference type="Proteomes" id="UP000290365"/>
    </source>
</evidence>
<gene>
    <name evidence="2" type="ORF">EPA93_33320</name>
    <name evidence="3" type="ORF">EPA93_46900</name>
</gene>
<dbReference type="GO" id="GO:0006313">
    <property type="term" value="P:DNA transposition"/>
    <property type="evidence" value="ECO:0007669"/>
    <property type="project" value="InterPro"/>
</dbReference>
<reference evidence="3 4" key="1">
    <citation type="submission" date="2019-01" db="EMBL/GenBank/DDBJ databases">
        <title>Ktedonosporobacter rubrisoli SCAWS-G2.</title>
        <authorList>
            <person name="Huang Y."/>
            <person name="Yan B."/>
        </authorList>
    </citation>
    <scope>NUCLEOTIDE SEQUENCE [LARGE SCALE GENOMIC DNA]</scope>
    <source>
        <strain evidence="3 4">SCAWS-G2</strain>
    </source>
</reference>
<dbReference type="KEGG" id="kbs:EPA93_33320"/>
<dbReference type="GO" id="GO:0004803">
    <property type="term" value="F:transposase activity"/>
    <property type="evidence" value="ECO:0007669"/>
    <property type="project" value="InterPro"/>
</dbReference>
<evidence type="ECO:0000313" key="3">
    <source>
        <dbReference type="EMBL" id="QBD83096.1"/>
    </source>
</evidence>
<dbReference type="AlphaFoldDB" id="A0A4P6K691"/>
<name>A0A4P6K691_KTERU</name>
<dbReference type="InterPro" id="IPR012337">
    <property type="entry name" value="RNaseH-like_sf"/>
</dbReference>
<dbReference type="EMBL" id="CP035758">
    <property type="protein sequence ID" value="QBD83096.1"/>
    <property type="molecule type" value="Genomic_DNA"/>
</dbReference>
<dbReference type="Gene3D" id="3.90.350.10">
    <property type="entry name" value="Transposase Inhibitor Protein From Tn5, Chain A, domain 1"/>
    <property type="match status" value="1"/>
</dbReference>
<sequence length="464" mass="54092">MQYDILEEKEQACQQVSQQVAQELESFLTPLLIVLDHLLDKRLVRTFLQCCLAIMRFRSSKQALLLSELGAYLDGIRGLSLSAPAGTKRVGNLLRSIKWTVSSIDQFLLEEADQEVKLLKAQGKRILCIWDGSVVEKPESRAAEGLCPVTSSKAKRLGRSRKGLVFNMPAKRPVMVAGLQWTGAVIAGMEKTVKVAFMSWWTTKGDYATKMRTQEEVLLRRCVRKWGDQLTHVFDRGYASGPWLQLLQALRVKFVIRWKKGHYFRDAKGAQRKLWQIGQGKRYVGHKLLFDLQTGAKLPCDIWWAPVWHPSFSYQLYVVKVRVRKKVWYLITNERITKEEQAWEIVFLYRRRWQIETSFRYEKSELALESPRIWSFENRLKLLGIVTLVYSFLLHLLNPIYRDLVQSALHLQCHRTGKRYQQTLVPLYRLRWALSRLWEKAHLTLQWLSSPPHEVLRQLLAVSG</sequence>
<protein>
    <recommendedName>
        <fullName evidence="1">Transposase IS4-like domain-containing protein</fullName>
    </recommendedName>
</protein>
<dbReference type="Proteomes" id="UP000290365">
    <property type="component" value="Chromosome"/>
</dbReference>
<dbReference type="SUPFAM" id="SSF53098">
    <property type="entry name" value="Ribonuclease H-like"/>
    <property type="match status" value="1"/>
</dbReference>
<dbReference type="GO" id="GO:0003677">
    <property type="term" value="F:DNA binding"/>
    <property type="evidence" value="ECO:0007669"/>
    <property type="project" value="InterPro"/>
</dbReference>
<feature type="domain" description="Transposase IS4-like" evidence="1">
    <location>
        <begin position="228"/>
        <end position="390"/>
    </location>
</feature>